<dbReference type="GeneID" id="85476227"/>
<reference evidence="1" key="1">
    <citation type="submission" date="2021-06" db="EMBL/GenBank/DDBJ databases">
        <title>Comparative genomics, transcriptomics and evolutionary studies reveal genomic signatures of adaptation to plant cell wall in hemibiotrophic fungi.</title>
        <authorList>
            <consortium name="DOE Joint Genome Institute"/>
            <person name="Baroncelli R."/>
            <person name="Diaz J.F."/>
            <person name="Benocci T."/>
            <person name="Peng M."/>
            <person name="Battaglia E."/>
            <person name="Haridas S."/>
            <person name="Andreopoulos W."/>
            <person name="Labutti K."/>
            <person name="Pangilinan J."/>
            <person name="Floch G.L."/>
            <person name="Makela M.R."/>
            <person name="Henrissat B."/>
            <person name="Grigoriev I.V."/>
            <person name="Crouch J.A."/>
            <person name="De Vries R.P."/>
            <person name="Sukno S.A."/>
            <person name="Thon M.R."/>
        </authorList>
    </citation>
    <scope>NUCLEOTIDE SEQUENCE</scope>
    <source>
        <strain evidence="1">CBS 102054</strain>
    </source>
</reference>
<organism evidence="1 2">
    <name type="scientific">Colletotrichum phormii</name>
    <dbReference type="NCBI Taxonomy" id="359342"/>
    <lineage>
        <taxon>Eukaryota</taxon>
        <taxon>Fungi</taxon>
        <taxon>Dikarya</taxon>
        <taxon>Ascomycota</taxon>
        <taxon>Pezizomycotina</taxon>
        <taxon>Sordariomycetes</taxon>
        <taxon>Hypocreomycetidae</taxon>
        <taxon>Glomerellales</taxon>
        <taxon>Glomerellaceae</taxon>
        <taxon>Colletotrichum</taxon>
        <taxon>Colletotrichum acutatum species complex</taxon>
    </lineage>
</organism>
<gene>
    <name evidence="1" type="ORF">BDP81DRAFT_438937</name>
</gene>
<dbReference type="RefSeq" id="XP_060439853.1">
    <property type="nucleotide sequence ID" value="XM_060591365.1"/>
</dbReference>
<dbReference type="AlphaFoldDB" id="A0AAI9ZFZ2"/>
<proteinExistence type="predicted"/>
<dbReference type="EMBL" id="JAHMHQ010000027">
    <property type="protein sequence ID" value="KAK1623858.1"/>
    <property type="molecule type" value="Genomic_DNA"/>
</dbReference>
<evidence type="ECO:0000313" key="1">
    <source>
        <dbReference type="EMBL" id="KAK1623858.1"/>
    </source>
</evidence>
<dbReference type="Proteomes" id="UP001243989">
    <property type="component" value="Unassembled WGS sequence"/>
</dbReference>
<protein>
    <submittedName>
        <fullName evidence="1">Uncharacterized protein</fullName>
    </submittedName>
</protein>
<name>A0AAI9ZFZ2_9PEZI</name>
<accession>A0AAI9ZFZ2</accession>
<keyword evidence="2" id="KW-1185">Reference proteome</keyword>
<sequence>MKTQTLIEVQSSLDSARDVGCLAKKRCLPVACQPHRPLIFDRCSRLFDATQS</sequence>
<evidence type="ECO:0000313" key="2">
    <source>
        <dbReference type="Proteomes" id="UP001243989"/>
    </source>
</evidence>
<comment type="caution">
    <text evidence="1">The sequence shown here is derived from an EMBL/GenBank/DDBJ whole genome shotgun (WGS) entry which is preliminary data.</text>
</comment>